<keyword evidence="1" id="KW-1133">Transmembrane helix</keyword>
<feature type="transmembrane region" description="Helical" evidence="1">
    <location>
        <begin position="27"/>
        <end position="45"/>
    </location>
</feature>
<evidence type="ECO:0000313" key="2">
    <source>
        <dbReference type="EMBL" id="REL30061.1"/>
    </source>
</evidence>
<organism evidence="2 3">
    <name type="scientific">Thalassotalea euphylliae</name>
    <dbReference type="NCBI Taxonomy" id="1655234"/>
    <lineage>
        <taxon>Bacteria</taxon>
        <taxon>Pseudomonadati</taxon>
        <taxon>Pseudomonadota</taxon>
        <taxon>Gammaproteobacteria</taxon>
        <taxon>Alteromonadales</taxon>
        <taxon>Colwelliaceae</taxon>
        <taxon>Thalassotalea</taxon>
    </lineage>
</organism>
<reference evidence="3" key="1">
    <citation type="submission" date="2018-08" db="EMBL/GenBank/DDBJ databases">
        <title>Thalassotalea euphylliae genome.</title>
        <authorList>
            <person name="Summers S."/>
            <person name="Rice S.A."/>
            <person name="Freckelton M.L."/>
            <person name="Nedved B.T."/>
            <person name="Hadfield M.G."/>
        </authorList>
    </citation>
    <scope>NUCLEOTIDE SEQUENCE [LARGE SCALE GENOMIC DNA]</scope>
    <source>
        <strain evidence="3">H3</strain>
    </source>
</reference>
<proteinExistence type="predicted"/>
<gene>
    <name evidence="2" type="ORF">DXX94_04735</name>
</gene>
<evidence type="ECO:0000256" key="1">
    <source>
        <dbReference type="SAM" id="Phobius"/>
    </source>
</evidence>
<keyword evidence="1" id="KW-0472">Membrane</keyword>
<keyword evidence="1" id="KW-0812">Transmembrane</keyword>
<dbReference type="EMBL" id="QUOT01000001">
    <property type="protein sequence ID" value="REL30061.1"/>
    <property type="molecule type" value="Genomic_DNA"/>
</dbReference>
<accession>A0A3E0TZE3</accession>
<dbReference type="Proteomes" id="UP000256899">
    <property type="component" value="Unassembled WGS sequence"/>
</dbReference>
<evidence type="ECO:0000313" key="3">
    <source>
        <dbReference type="Proteomes" id="UP000256899"/>
    </source>
</evidence>
<dbReference type="AlphaFoldDB" id="A0A3E0TZE3"/>
<name>A0A3E0TZE3_9GAMM</name>
<keyword evidence="3" id="KW-1185">Reference proteome</keyword>
<sequence>MTSSEQPLEKRAIQANAVSGKLDSNKFALVFLIKIFNWLASLVPCRLMSKVNDKTVNTHRDNNNKLTNYHETT</sequence>
<protein>
    <submittedName>
        <fullName evidence="2">Uncharacterized protein</fullName>
    </submittedName>
</protein>
<comment type="caution">
    <text evidence="2">The sequence shown here is derived from an EMBL/GenBank/DDBJ whole genome shotgun (WGS) entry which is preliminary data.</text>
</comment>